<dbReference type="GO" id="GO:0016020">
    <property type="term" value="C:membrane"/>
    <property type="evidence" value="ECO:0007669"/>
    <property type="project" value="UniProtKB-SubCell"/>
</dbReference>
<dbReference type="RefSeq" id="XP_033598857.1">
    <property type="nucleotide sequence ID" value="XM_033749836.1"/>
</dbReference>
<evidence type="ECO:0000256" key="3">
    <source>
        <dbReference type="ARBA" id="ARBA00022989"/>
    </source>
</evidence>
<keyword evidence="2 7" id="KW-0812">Transmembrane</keyword>
<feature type="transmembrane region" description="Helical" evidence="7">
    <location>
        <begin position="95"/>
        <end position="117"/>
    </location>
</feature>
<proteinExistence type="inferred from homology"/>
<keyword evidence="4 7" id="KW-0472">Membrane</keyword>
<feature type="transmembrane region" description="Helical" evidence="7">
    <location>
        <begin position="214"/>
        <end position="232"/>
    </location>
</feature>
<protein>
    <recommendedName>
        <fullName evidence="8">Rhodopsin domain-containing protein</fullName>
    </recommendedName>
</protein>
<comment type="similarity">
    <text evidence="5">Belongs to the SAT4 family.</text>
</comment>
<feature type="transmembrane region" description="Helical" evidence="7">
    <location>
        <begin position="252"/>
        <end position="277"/>
    </location>
</feature>
<evidence type="ECO:0000256" key="6">
    <source>
        <dbReference type="SAM" id="MobiDB-lite"/>
    </source>
</evidence>
<feature type="transmembrane region" description="Helical" evidence="7">
    <location>
        <begin position="41"/>
        <end position="62"/>
    </location>
</feature>
<evidence type="ECO:0000256" key="4">
    <source>
        <dbReference type="ARBA" id="ARBA00023136"/>
    </source>
</evidence>
<feature type="region of interest" description="Disordered" evidence="6">
    <location>
        <begin position="321"/>
        <end position="350"/>
    </location>
</feature>
<gene>
    <name evidence="9" type="ORF">EJ05DRAFT_64279</name>
</gene>
<evidence type="ECO:0000256" key="1">
    <source>
        <dbReference type="ARBA" id="ARBA00004141"/>
    </source>
</evidence>
<dbReference type="Pfam" id="PF20684">
    <property type="entry name" value="Fung_rhodopsin"/>
    <property type="match status" value="1"/>
</dbReference>
<keyword evidence="10" id="KW-1185">Reference proteome</keyword>
<dbReference type="InterPro" id="IPR052337">
    <property type="entry name" value="SAT4-like"/>
</dbReference>
<dbReference type="OrthoDB" id="5393606at2759"/>
<dbReference type="PANTHER" id="PTHR33048">
    <property type="entry name" value="PTH11-LIKE INTEGRAL MEMBRANE PROTEIN (AFU_ORTHOLOGUE AFUA_5G11245)"/>
    <property type="match status" value="1"/>
</dbReference>
<evidence type="ECO:0000313" key="9">
    <source>
        <dbReference type="EMBL" id="KAF2756406.1"/>
    </source>
</evidence>
<feature type="compositionally biased region" description="Basic and acidic residues" evidence="6">
    <location>
        <begin position="340"/>
        <end position="349"/>
    </location>
</feature>
<evidence type="ECO:0000256" key="7">
    <source>
        <dbReference type="SAM" id="Phobius"/>
    </source>
</evidence>
<name>A0A6A6W344_9PEZI</name>
<dbReference type="GeneID" id="54490890"/>
<dbReference type="PANTHER" id="PTHR33048:SF157">
    <property type="entry name" value="INTEGRAL MEMBRANE PROTEIN"/>
    <property type="match status" value="1"/>
</dbReference>
<evidence type="ECO:0000256" key="5">
    <source>
        <dbReference type="ARBA" id="ARBA00038359"/>
    </source>
</evidence>
<keyword evidence="3 7" id="KW-1133">Transmembrane helix</keyword>
<sequence>MVYNNPDGIIAATVIVQFLVIGIVCLRILSRRKQEKKRLISDWLILAATLMSMGLAIAQIYGAANGPLGLLLAPRLKADPSHAADMVQLLREYNFSFIVIGIAAIGLIKISVSLLYLQIFSTRNFRPYIIGWTVIMVIWTIGFLLTFLSLCGSHGTLASYKFTNAKTVDKFCGTERVKQMDFALVVSGSITDLITVMLPIPMTWSLQLSLRRKISIIGIFLVGMLSVGASVARTYISLDSKFGKGTPMDQGLGVTATCLWTLIEIQLGILAACSLTIRPILHEIAAHGPIHSLLTSTRSLLSGRGSQADTGASSFTELADGNSFRRRSESRSRNGSAKSGIDRYNDPLPKKNGVIHVSTDFRVDTRDA</sequence>
<feature type="transmembrane region" description="Helical" evidence="7">
    <location>
        <begin position="6"/>
        <end position="29"/>
    </location>
</feature>
<dbReference type="InterPro" id="IPR049326">
    <property type="entry name" value="Rhodopsin_dom_fungi"/>
</dbReference>
<comment type="subcellular location">
    <subcellularLocation>
        <location evidence="1">Membrane</location>
        <topology evidence="1">Multi-pass membrane protein</topology>
    </subcellularLocation>
</comment>
<feature type="transmembrane region" description="Helical" evidence="7">
    <location>
        <begin position="129"/>
        <end position="150"/>
    </location>
</feature>
<reference evidence="9" key="1">
    <citation type="journal article" date="2020" name="Stud. Mycol.">
        <title>101 Dothideomycetes genomes: a test case for predicting lifestyles and emergence of pathogens.</title>
        <authorList>
            <person name="Haridas S."/>
            <person name="Albert R."/>
            <person name="Binder M."/>
            <person name="Bloem J."/>
            <person name="Labutti K."/>
            <person name="Salamov A."/>
            <person name="Andreopoulos B."/>
            <person name="Baker S."/>
            <person name="Barry K."/>
            <person name="Bills G."/>
            <person name="Bluhm B."/>
            <person name="Cannon C."/>
            <person name="Castanera R."/>
            <person name="Culley D."/>
            <person name="Daum C."/>
            <person name="Ezra D."/>
            <person name="Gonzalez J."/>
            <person name="Henrissat B."/>
            <person name="Kuo A."/>
            <person name="Liang C."/>
            <person name="Lipzen A."/>
            <person name="Lutzoni F."/>
            <person name="Magnuson J."/>
            <person name="Mondo S."/>
            <person name="Nolan M."/>
            <person name="Ohm R."/>
            <person name="Pangilinan J."/>
            <person name="Park H.-J."/>
            <person name="Ramirez L."/>
            <person name="Alfaro M."/>
            <person name="Sun H."/>
            <person name="Tritt A."/>
            <person name="Yoshinaga Y."/>
            <person name="Zwiers L.-H."/>
            <person name="Turgeon B."/>
            <person name="Goodwin S."/>
            <person name="Spatafora J."/>
            <person name="Crous P."/>
            <person name="Grigoriev I."/>
        </authorList>
    </citation>
    <scope>NUCLEOTIDE SEQUENCE</scope>
    <source>
        <strain evidence="9">CBS 121739</strain>
    </source>
</reference>
<dbReference type="EMBL" id="ML996575">
    <property type="protein sequence ID" value="KAF2756406.1"/>
    <property type="molecule type" value="Genomic_DNA"/>
</dbReference>
<evidence type="ECO:0000313" key="10">
    <source>
        <dbReference type="Proteomes" id="UP000799437"/>
    </source>
</evidence>
<dbReference type="AlphaFoldDB" id="A0A6A6W344"/>
<feature type="domain" description="Rhodopsin" evidence="8">
    <location>
        <begin position="26"/>
        <end position="282"/>
    </location>
</feature>
<evidence type="ECO:0000256" key="2">
    <source>
        <dbReference type="ARBA" id="ARBA00022692"/>
    </source>
</evidence>
<accession>A0A6A6W344</accession>
<organism evidence="9 10">
    <name type="scientific">Pseudovirgaria hyperparasitica</name>
    <dbReference type="NCBI Taxonomy" id="470096"/>
    <lineage>
        <taxon>Eukaryota</taxon>
        <taxon>Fungi</taxon>
        <taxon>Dikarya</taxon>
        <taxon>Ascomycota</taxon>
        <taxon>Pezizomycotina</taxon>
        <taxon>Dothideomycetes</taxon>
        <taxon>Dothideomycetes incertae sedis</taxon>
        <taxon>Acrospermales</taxon>
        <taxon>Acrospermaceae</taxon>
        <taxon>Pseudovirgaria</taxon>
    </lineage>
</organism>
<feature type="transmembrane region" description="Helical" evidence="7">
    <location>
        <begin position="182"/>
        <end position="202"/>
    </location>
</feature>
<dbReference type="Proteomes" id="UP000799437">
    <property type="component" value="Unassembled WGS sequence"/>
</dbReference>
<evidence type="ECO:0000259" key="8">
    <source>
        <dbReference type="Pfam" id="PF20684"/>
    </source>
</evidence>